<keyword evidence="9" id="KW-1185">Reference proteome</keyword>
<dbReference type="SMART" id="SM00382">
    <property type="entry name" value="AAA"/>
    <property type="match status" value="1"/>
</dbReference>
<dbReference type="PANTHER" id="PTHR42711">
    <property type="entry name" value="ABC TRANSPORTER ATP-BINDING PROTEIN"/>
    <property type="match status" value="1"/>
</dbReference>
<evidence type="ECO:0000313" key="8">
    <source>
        <dbReference type="EMBL" id="MFA1541803.1"/>
    </source>
</evidence>
<feature type="domain" description="ABC transporter" evidence="7">
    <location>
        <begin position="6"/>
        <end position="230"/>
    </location>
</feature>
<keyword evidence="4" id="KW-0547">Nucleotide-binding</keyword>
<dbReference type="EMBL" id="JAXCEI010000010">
    <property type="protein sequence ID" value="MFA1541803.1"/>
    <property type="molecule type" value="Genomic_DNA"/>
</dbReference>
<evidence type="ECO:0000256" key="5">
    <source>
        <dbReference type="ARBA" id="ARBA00022840"/>
    </source>
</evidence>
<evidence type="ECO:0000313" key="9">
    <source>
        <dbReference type="Proteomes" id="UP001569963"/>
    </source>
</evidence>
<dbReference type="SUPFAM" id="SSF52540">
    <property type="entry name" value="P-loop containing nucleoside triphosphate hydrolases"/>
    <property type="match status" value="1"/>
</dbReference>
<keyword evidence="5 8" id="KW-0067">ATP-binding</keyword>
<reference evidence="8 9" key="1">
    <citation type="submission" date="2023-11" db="EMBL/GenBank/DDBJ databases">
        <title>Actinomadura monticuli sp. nov., isolated from volcanic ash.</title>
        <authorList>
            <person name="Lee S.D."/>
            <person name="Yang H."/>
            <person name="Kim I.S."/>
        </authorList>
    </citation>
    <scope>NUCLEOTIDE SEQUENCE [LARGE SCALE GENOMIC DNA]</scope>
    <source>
        <strain evidence="8 9">DLS-62</strain>
    </source>
</reference>
<dbReference type="Pfam" id="PF00005">
    <property type="entry name" value="ABC_tran"/>
    <property type="match status" value="1"/>
</dbReference>
<keyword evidence="3" id="KW-0813">Transport</keyword>
<dbReference type="RefSeq" id="WP_371951960.1">
    <property type="nucleotide sequence ID" value="NZ_JAXCEI010000010.1"/>
</dbReference>
<dbReference type="CDD" id="cd03230">
    <property type="entry name" value="ABC_DR_subfamily_A"/>
    <property type="match status" value="1"/>
</dbReference>
<dbReference type="InterPro" id="IPR050763">
    <property type="entry name" value="ABC_transporter_ATP-binding"/>
</dbReference>
<gene>
    <name evidence="8" type="ORF">SM611_22980</name>
</gene>
<name>A0ABV4QF49_9ACTN</name>
<evidence type="ECO:0000256" key="4">
    <source>
        <dbReference type="ARBA" id="ARBA00022741"/>
    </source>
</evidence>
<evidence type="ECO:0000256" key="3">
    <source>
        <dbReference type="ARBA" id="ARBA00022448"/>
    </source>
</evidence>
<dbReference type="InterPro" id="IPR003593">
    <property type="entry name" value="AAA+_ATPase"/>
</dbReference>
<dbReference type="InterPro" id="IPR027417">
    <property type="entry name" value="P-loop_NTPase"/>
</dbReference>
<accession>A0ABV4QF49</accession>
<comment type="caution">
    <text evidence="8">The sequence shown here is derived from an EMBL/GenBank/DDBJ whole genome shotgun (WGS) entry which is preliminary data.</text>
</comment>
<dbReference type="Proteomes" id="UP001569963">
    <property type="component" value="Unassembled WGS sequence"/>
</dbReference>
<dbReference type="PROSITE" id="PS00211">
    <property type="entry name" value="ABC_TRANSPORTER_1"/>
    <property type="match status" value="1"/>
</dbReference>
<keyword evidence="6" id="KW-0046">Antibiotic resistance</keyword>
<evidence type="ECO:0000259" key="7">
    <source>
        <dbReference type="PROSITE" id="PS50893"/>
    </source>
</evidence>
<organism evidence="8 9">
    <name type="scientific">Actinomadura monticuli</name>
    <dbReference type="NCBI Taxonomy" id="3097367"/>
    <lineage>
        <taxon>Bacteria</taxon>
        <taxon>Bacillati</taxon>
        <taxon>Actinomycetota</taxon>
        <taxon>Actinomycetes</taxon>
        <taxon>Streptosporangiales</taxon>
        <taxon>Thermomonosporaceae</taxon>
        <taxon>Actinomadura</taxon>
    </lineage>
</organism>
<sequence>MAASAIRTKGLTKRFGRVVAVDGLDLDVGRGEIFGFLGPNGAGKSTTIRLLLGLARPTAGKAWIMDIPVGDVERAHRHVGYVAGDVAVWPQLTGLETLTYLGNLHGGVDVPFRDELVERLRFDPGMRARSYSKGNRQKLALIAALMTRPDVLLLDEPTSGLDPLMEAEFQALVREAAGRGQTVFLSSHILDQVQDVCHRVAILRDGRLVEVAALEDLRALGGTVLEAVIDGPVPDLAGVPGVTGVEPIDGGVRVSVGGSPAAVLARLSTSSLVRLRSHEPTLEEIFLSYYEAAER</sequence>
<comment type="subcellular location">
    <subcellularLocation>
        <location evidence="1">Cell membrane</location>
        <topology evidence="1">Peripheral membrane protein</topology>
    </subcellularLocation>
</comment>
<dbReference type="InterPro" id="IPR017871">
    <property type="entry name" value="ABC_transporter-like_CS"/>
</dbReference>
<comment type="similarity">
    <text evidence="2">Belongs to the ABC transporter superfamily.</text>
</comment>
<proteinExistence type="inferred from homology"/>
<dbReference type="Gene3D" id="3.40.50.300">
    <property type="entry name" value="P-loop containing nucleotide triphosphate hydrolases"/>
    <property type="match status" value="1"/>
</dbReference>
<dbReference type="PROSITE" id="PS50893">
    <property type="entry name" value="ABC_TRANSPORTER_2"/>
    <property type="match status" value="1"/>
</dbReference>
<evidence type="ECO:0000256" key="2">
    <source>
        <dbReference type="ARBA" id="ARBA00005417"/>
    </source>
</evidence>
<protein>
    <submittedName>
        <fullName evidence="8">ABC transporter ATP-binding protein</fullName>
    </submittedName>
</protein>
<evidence type="ECO:0000256" key="1">
    <source>
        <dbReference type="ARBA" id="ARBA00004202"/>
    </source>
</evidence>
<dbReference type="InterPro" id="IPR003439">
    <property type="entry name" value="ABC_transporter-like_ATP-bd"/>
</dbReference>
<dbReference type="PANTHER" id="PTHR42711:SF5">
    <property type="entry name" value="ABC TRANSPORTER ATP-BINDING PROTEIN NATA"/>
    <property type="match status" value="1"/>
</dbReference>
<dbReference type="GO" id="GO:0005524">
    <property type="term" value="F:ATP binding"/>
    <property type="evidence" value="ECO:0007669"/>
    <property type="project" value="UniProtKB-KW"/>
</dbReference>
<evidence type="ECO:0000256" key="6">
    <source>
        <dbReference type="ARBA" id="ARBA00023251"/>
    </source>
</evidence>